<sequence>MVLANQTAAQNATLERIEVTAQKRPQSLQHVPVSVTALSNAQIEQFSIEDVQSIAAFTPNLTATRAISGVNNYFIRGVGLDDFNLSSVPAIGIYLDDVAIHNPMLANFVLHDVQRVEVLRGPQNALYGKNTTGGAIHFITTKTQNEFNNGYAKLSVGQLGQAFIDAASNLDLNENFSVRLSGFKHKRDGAVKSINEGNHSEFGNIDKQGIRVSLTGKLTDNWQLNMAFYGGVQRQIAQVKTVLLASDNGLININNANLEKNSSELIAPKDNIDAIGGFFKLGYEGSFINFSSLTAIEQVKSERMDDWGAQGNPASVYQSITYNNSDTFFISQEFQWQSNSSAEIQWLAGVAFNQSSGDLLQMAYIDPAGPGRPDDQVADLGVGPLFDRGALVKDDNTSYAIYAQMALPINERLNFTAAYRWTRQLLTPKVHSVGMMMDLAEAPFPLGTMGWFSLGNPDFDIFTDYAGFKVAQNFVNEFGGYPASADIDKSFNEWGGKLALDYQVSPELLFYSSIARGFKMAAVNSNPTTAAYASMLSRVVEPESLITYELGFKSQWLENSVRINGAVFRNDWHDYQFYMVYNPGNPTNLFATLVNLPKAQSTGAELEVNWIFDEDFNLVVGLGWLDTKVTNGDLNTDGVPANSINAFQQQVIKGNELTNSPEWTFSAVLNKSYNFQGNELNLALHYNFIDEHIHILAGQHSARWQYNFSEQATHILGASARFHFGNQEQYEAILWGKNLTNEQYCMERAVVPGTDAETVRGCVQGQGRQVGFTFIYRFD</sequence>
<proteinExistence type="inferred from homology"/>
<keyword evidence="3 11" id="KW-1134">Transmembrane beta strand</keyword>
<dbReference type="Proteomes" id="UP000623842">
    <property type="component" value="Unassembled WGS sequence"/>
</dbReference>
<evidence type="ECO:0000256" key="6">
    <source>
        <dbReference type="ARBA" id="ARBA00023004"/>
    </source>
</evidence>
<dbReference type="Pfam" id="PF00593">
    <property type="entry name" value="TonB_dep_Rec_b-barrel"/>
    <property type="match status" value="1"/>
</dbReference>
<dbReference type="InterPro" id="IPR012910">
    <property type="entry name" value="Plug_dom"/>
</dbReference>
<evidence type="ECO:0000256" key="11">
    <source>
        <dbReference type="PROSITE-ProRule" id="PRU01360"/>
    </source>
</evidence>
<organism evidence="15 16">
    <name type="scientific">Thalassotalea marina</name>
    <dbReference type="NCBI Taxonomy" id="1673741"/>
    <lineage>
        <taxon>Bacteria</taxon>
        <taxon>Pseudomonadati</taxon>
        <taxon>Pseudomonadota</taxon>
        <taxon>Gammaproteobacteria</taxon>
        <taxon>Alteromonadales</taxon>
        <taxon>Colwelliaceae</taxon>
        <taxon>Thalassotalea</taxon>
    </lineage>
</organism>
<comment type="subcellular location">
    <subcellularLocation>
        <location evidence="1 11">Cell outer membrane</location>
        <topology evidence="1 11">Multi-pass membrane protein</topology>
    </subcellularLocation>
</comment>
<comment type="similarity">
    <text evidence="11 12">Belongs to the TonB-dependent receptor family.</text>
</comment>
<feature type="domain" description="TonB-dependent receptor plug" evidence="14">
    <location>
        <begin position="28"/>
        <end position="135"/>
    </location>
</feature>
<gene>
    <name evidence="15" type="primary">fyuA</name>
    <name evidence="15" type="ORF">GCM10017161_25500</name>
</gene>
<keyword evidence="8 12" id="KW-0798">TonB box</keyword>
<dbReference type="InterPro" id="IPR039426">
    <property type="entry name" value="TonB-dep_rcpt-like"/>
</dbReference>
<dbReference type="GO" id="GO:0006826">
    <property type="term" value="P:iron ion transport"/>
    <property type="evidence" value="ECO:0007669"/>
    <property type="project" value="UniProtKB-KW"/>
</dbReference>
<evidence type="ECO:0000259" key="14">
    <source>
        <dbReference type="Pfam" id="PF07715"/>
    </source>
</evidence>
<evidence type="ECO:0000256" key="4">
    <source>
        <dbReference type="ARBA" id="ARBA00022496"/>
    </source>
</evidence>
<dbReference type="InterPro" id="IPR036942">
    <property type="entry name" value="Beta-barrel_TonB_sf"/>
</dbReference>
<evidence type="ECO:0000256" key="9">
    <source>
        <dbReference type="ARBA" id="ARBA00023136"/>
    </source>
</evidence>
<dbReference type="AlphaFoldDB" id="A0A919ELG9"/>
<keyword evidence="6" id="KW-0408">Iron</keyword>
<keyword evidence="9 11" id="KW-0472">Membrane</keyword>
<evidence type="ECO:0000256" key="8">
    <source>
        <dbReference type="ARBA" id="ARBA00023077"/>
    </source>
</evidence>
<evidence type="ECO:0000256" key="5">
    <source>
        <dbReference type="ARBA" id="ARBA00022692"/>
    </source>
</evidence>
<dbReference type="PANTHER" id="PTHR32552">
    <property type="entry name" value="FERRICHROME IRON RECEPTOR-RELATED"/>
    <property type="match status" value="1"/>
</dbReference>
<evidence type="ECO:0000256" key="10">
    <source>
        <dbReference type="ARBA" id="ARBA00023237"/>
    </source>
</evidence>
<keyword evidence="4" id="KW-0410">Iron transport</keyword>
<name>A0A919ELG9_9GAMM</name>
<dbReference type="InterPro" id="IPR000531">
    <property type="entry name" value="Beta-barrel_TonB"/>
</dbReference>
<reference evidence="15" key="1">
    <citation type="journal article" date="2014" name="Int. J. Syst. Evol. Microbiol.">
        <title>Complete genome sequence of Corynebacterium casei LMG S-19264T (=DSM 44701T), isolated from a smear-ripened cheese.</title>
        <authorList>
            <consortium name="US DOE Joint Genome Institute (JGI-PGF)"/>
            <person name="Walter F."/>
            <person name="Albersmeier A."/>
            <person name="Kalinowski J."/>
            <person name="Ruckert C."/>
        </authorList>
    </citation>
    <scope>NUCLEOTIDE SEQUENCE</scope>
    <source>
        <strain evidence="15">KCTC 42731</strain>
    </source>
</reference>
<keyword evidence="15" id="KW-0675">Receptor</keyword>
<comment type="caution">
    <text evidence="15">The sequence shown here is derived from an EMBL/GenBank/DDBJ whole genome shotgun (WGS) entry which is preliminary data.</text>
</comment>
<evidence type="ECO:0000313" key="16">
    <source>
        <dbReference type="Proteomes" id="UP000623842"/>
    </source>
</evidence>
<evidence type="ECO:0000256" key="3">
    <source>
        <dbReference type="ARBA" id="ARBA00022452"/>
    </source>
</evidence>
<keyword evidence="16" id="KW-1185">Reference proteome</keyword>
<evidence type="ECO:0000256" key="7">
    <source>
        <dbReference type="ARBA" id="ARBA00023065"/>
    </source>
</evidence>
<evidence type="ECO:0000256" key="2">
    <source>
        <dbReference type="ARBA" id="ARBA00022448"/>
    </source>
</evidence>
<feature type="domain" description="TonB-dependent receptor-like beta-barrel" evidence="13">
    <location>
        <begin position="276"/>
        <end position="686"/>
    </location>
</feature>
<dbReference type="SUPFAM" id="SSF56935">
    <property type="entry name" value="Porins"/>
    <property type="match status" value="1"/>
</dbReference>
<accession>A0A919ELG9</accession>
<dbReference type="EMBL" id="BNCK01000005">
    <property type="protein sequence ID" value="GHF96064.1"/>
    <property type="molecule type" value="Genomic_DNA"/>
</dbReference>
<evidence type="ECO:0000256" key="12">
    <source>
        <dbReference type="RuleBase" id="RU003357"/>
    </source>
</evidence>
<evidence type="ECO:0000256" key="1">
    <source>
        <dbReference type="ARBA" id="ARBA00004571"/>
    </source>
</evidence>
<evidence type="ECO:0000259" key="13">
    <source>
        <dbReference type="Pfam" id="PF00593"/>
    </source>
</evidence>
<keyword evidence="10 11" id="KW-0998">Cell outer membrane</keyword>
<keyword evidence="2 11" id="KW-0813">Transport</keyword>
<dbReference type="GO" id="GO:0009279">
    <property type="term" value="C:cell outer membrane"/>
    <property type="evidence" value="ECO:0007669"/>
    <property type="project" value="UniProtKB-SubCell"/>
</dbReference>
<dbReference type="Pfam" id="PF07715">
    <property type="entry name" value="Plug"/>
    <property type="match status" value="1"/>
</dbReference>
<reference evidence="15" key="2">
    <citation type="submission" date="2020-09" db="EMBL/GenBank/DDBJ databases">
        <authorList>
            <person name="Sun Q."/>
            <person name="Kim S."/>
        </authorList>
    </citation>
    <scope>NUCLEOTIDE SEQUENCE</scope>
    <source>
        <strain evidence="15">KCTC 42731</strain>
    </source>
</reference>
<keyword evidence="7" id="KW-0406">Ion transport</keyword>
<dbReference type="PANTHER" id="PTHR32552:SF81">
    <property type="entry name" value="TONB-DEPENDENT OUTER MEMBRANE RECEPTOR"/>
    <property type="match status" value="1"/>
</dbReference>
<dbReference type="PROSITE" id="PS52016">
    <property type="entry name" value="TONB_DEPENDENT_REC_3"/>
    <property type="match status" value="1"/>
</dbReference>
<evidence type="ECO:0000313" key="15">
    <source>
        <dbReference type="EMBL" id="GHF96064.1"/>
    </source>
</evidence>
<protein>
    <submittedName>
        <fullName evidence="15">TonB-dependent receptor</fullName>
    </submittedName>
</protein>
<dbReference type="Gene3D" id="2.40.170.20">
    <property type="entry name" value="TonB-dependent receptor, beta-barrel domain"/>
    <property type="match status" value="1"/>
</dbReference>
<keyword evidence="5 11" id="KW-0812">Transmembrane</keyword>